<reference evidence="2" key="1">
    <citation type="journal article" date="2019" name="Int. J. Syst. Evol. Microbiol.">
        <title>The Global Catalogue of Microorganisms (GCM) 10K type strain sequencing project: providing services to taxonomists for standard genome sequencing and annotation.</title>
        <authorList>
            <consortium name="The Broad Institute Genomics Platform"/>
            <consortium name="The Broad Institute Genome Sequencing Center for Infectious Disease"/>
            <person name="Wu L."/>
            <person name="Ma J."/>
        </authorList>
    </citation>
    <scope>NUCLEOTIDE SEQUENCE [LARGE SCALE GENOMIC DNA]</scope>
    <source>
        <strain evidence="2">CECT 7131</strain>
    </source>
</reference>
<dbReference type="Proteomes" id="UP001529369">
    <property type="component" value="Unassembled WGS sequence"/>
</dbReference>
<evidence type="ECO:0000313" key="2">
    <source>
        <dbReference type="Proteomes" id="UP001529369"/>
    </source>
</evidence>
<evidence type="ECO:0000313" key="1">
    <source>
        <dbReference type="EMBL" id="MDN3566048.1"/>
    </source>
</evidence>
<gene>
    <name evidence="1" type="ORF">QWZ14_16895</name>
</gene>
<sequence length="188" mass="20067">MRLPLIPPAALTDEQKPLYADMKSGIEKNFKGFATVGAQGELLGPWNPWLHAPKFGGPIWELTKAMSEAPSLPRPVREVAILVTGAHFHSAYELYAHVIAAEQRGLSDDTLATIVAGQRPGDLPRDQAVAYDVAAALVGGGVLPELSYRQAVQAFGQQGTAELIYLVGLYCMVSTTLNGFDVPVPEAG</sequence>
<protein>
    <submittedName>
        <fullName evidence="1">4-carboxymuconolactone decarboxylase</fullName>
    </submittedName>
</protein>
<proteinExistence type="predicted"/>
<name>A0ABT8A8A2_9PROT</name>
<dbReference type="SUPFAM" id="SSF69118">
    <property type="entry name" value="AhpD-like"/>
    <property type="match status" value="1"/>
</dbReference>
<keyword evidence="2" id="KW-1185">Reference proteome</keyword>
<dbReference type="Gene3D" id="1.20.1290.10">
    <property type="entry name" value="AhpD-like"/>
    <property type="match status" value="1"/>
</dbReference>
<comment type="caution">
    <text evidence="1">The sequence shown here is derived from an EMBL/GenBank/DDBJ whole genome shotgun (WGS) entry which is preliminary data.</text>
</comment>
<dbReference type="PANTHER" id="PTHR34846:SF11">
    <property type="entry name" value="4-CARBOXYMUCONOLACTONE DECARBOXYLASE FAMILY PROTEIN (AFU_ORTHOLOGUE AFUA_6G11590)"/>
    <property type="match status" value="1"/>
</dbReference>
<dbReference type="PANTHER" id="PTHR34846">
    <property type="entry name" value="4-CARBOXYMUCONOLACTONE DECARBOXYLASE FAMILY PROTEIN (AFU_ORTHOLOGUE AFUA_6G11590)"/>
    <property type="match status" value="1"/>
</dbReference>
<dbReference type="EMBL" id="JAUFPN010000163">
    <property type="protein sequence ID" value="MDN3566048.1"/>
    <property type="molecule type" value="Genomic_DNA"/>
</dbReference>
<accession>A0ABT8A8A2</accession>
<dbReference type="RefSeq" id="WP_290317938.1">
    <property type="nucleotide sequence ID" value="NZ_JAUFPN010000163.1"/>
</dbReference>
<dbReference type="InterPro" id="IPR029032">
    <property type="entry name" value="AhpD-like"/>
</dbReference>
<organism evidence="1 2">
    <name type="scientific">Paeniroseomonas aquatica</name>
    <dbReference type="NCBI Taxonomy" id="373043"/>
    <lineage>
        <taxon>Bacteria</taxon>
        <taxon>Pseudomonadati</taxon>
        <taxon>Pseudomonadota</taxon>
        <taxon>Alphaproteobacteria</taxon>
        <taxon>Acetobacterales</taxon>
        <taxon>Acetobacteraceae</taxon>
        <taxon>Paeniroseomonas</taxon>
    </lineage>
</organism>